<evidence type="ECO:0000256" key="5">
    <source>
        <dbReference type="ARBA" id="ARBA00022927"/>
    </source>
</evidence>
<keyword evidence="6 9" id="KW-1133">Transmembrane helix</keyword>
<feature type="transmembrane region" description="Helical" evidence="9">
    <location>
        <begin position="137"/>
        <end position="154"/>
    </location>
</feature>
<feature type="domain" description="Protein export membrane protein SecD/SecF C-terminal" evidence="10">
    <location>
        <begin position="109"/>
        <end position="291"/>
    </location>
</feature>
<evidence type="ECO:0000256" key="2">
    <source>
        <dbReference type="ARBA" id="ARBA00022448"/>
    </source>
</evidence>
<dbReference type="InterPro" id="IPR005665">
    <property type="entry name" value="SecF_bac"/>
</dbReference>
<dbReference type="PANTHER" id="PTHR30081">
    <property type="entry name" value="PROTEIN-EXPORT MEMBRANE PROTEIN SEC"/>
    <property type="match status" value="1"/>
</dbReference>
<evidence type="ECO:0000256" key="4">
    <source>
        <dbReference type="ARBA" id="ARBA00022692"/>
    </source>
</evidence>
<dbReference type="InterPro" id="IPR022645">
    <property type="entry name" value="SecD/SecF_bac"/>
</dbReference>
<sequence length="317" mass="35095">MEFFRIHRTIPFMRHALVLNAVSVVTFLLAVFFLFHRGLHLSVEFTGGTVMEVAYTQPVDIGKVRETISKLGYQDVLVQNYGTSRDVQIRLPVQKGQTSAQQSEQVMGALKAVEPSATLRGTEFVGPQVGEELTTNGLKALGMVVVGIMIYLAFRFEWKFALATVLANLHDVVIILGFFAFFQWEFSLAVLAAVLAVLGYSVNESVVIFDRVRENFRRYRKMSTREVIDNAITSTISRTIITHGSTQLVVLSMFFFGGPTLHYFALALTIGILFGIYSSAFVAAAIAMWLGVKREDLVKGPVKREGDPDDPNAGATV</sequence>
<comment type="similarity">
    <text evidence="9">Belongs to the SecD/SecF family. SecF subfamily.</text>
</comment>
<evidence type="ECO:0000256" key="6">
    <source>
        <dbReference type="ARBA" id="ARBA00022989"/>
    </source>
</evidence>
<evidence type="ECO:0000256" key="8">
    <source>
        <dbReference type="ARBA" id="ARBA00023136"/>
    </source>
</evidence>
<keyword evidence="5 9" id="KW-0653">Protein transport</keyword>
<proteinExistence type="inferred from homology"/>
<dbReference type="NCBIfam" id="TIGR00916">
    <property type="entry name" value="2A0604s01"/>
    <property type="match status" value="1"/>
</dbReference>
<feature type="transmembrane region" description="Helical" evidence="9">
    <location>
        <begin position="161"/>
        <end position="182"/>
    </location>
</feature>
<keyword evidence="2 9" id="KW-0813">Transport</keyword>
<dbReference type="RefSeq" id="WP_340357235.1">
    <property type="nucleotide sequence ID" value="NZ_JBBKZU010000005.1"/>
</dbReference>
<feature type="transmembrane region" description="Helical" evidence="9">
    <location>
        <begin position="12"/>
        <end position="35"/>
    </location>
</feature>
<evidence type="ECO:0000313" key="11">
    <source>
        <dbReference type="EMBL" id="MEJ8811960.1"/>
    </source>
</evidence>
<dbReference type="InterPro" id="IPR048634">
    <property type="entry name" value="SecD_SecF_C"/>
</dbReference>
<dbReference type="Pfam" id="PF02355">
    <property type="entry name" value="SecD_SecF_C"/>
    <property type="match status" value="1"/>
</dbReference>
<comment type="subunit">
    <text evidence="9">Forms a complex with SecD. Part of the essential Sec protein translocation apparatus which comprises SecA, SecYEG and auxiliary proteins SecDF-YajC and YidC.</text>
</comment>
<keyword evidence="7 9" id="KW-0811">Translocation</keyword>
<comment type="function">
    <text evidence="9">Part of the Sec protein translocase complex. Interacts with the SecYEG preprotein conducting channel. SecDF uses the proton motive force (PMF) to complete protein translocation after the ATP-dependent function of SecA.</text>
</comment>
<dbReference type="PRINTS" id="PR01755">
    <property type="entry name" value="SECFTRNLCASE"/>
</dbReference>
<dbReference type="SUPFAM" id="SSF82866">
    <property type="entry name" value="Multidrug efflux transporter AcrB transmembrane domain"/>
    <property type="match status" value="1"/>
</dbReference>
<feature type="transmembrane region" description="Helical" evidence="9">
    <location>
        <begin position="188"/>
        <end position="209"/>
    </location>
</feature>
<keyword evidence="8 9" id="KW-0472">Membrane</keyword>
<evidence type="ECO:0000256" key="3">
    <source>
        <dbReference type="ARBA" id="ARBA00022475"/>
    </source>
</evidence>
<comment type="caution">
    <text evidence="9">Lacks conserved residue(s) required for the propagation of feature annotation.</text>
</comment>
<dbReference type="Gene3D" id="1.20.1640.10">
    <property type="entry name" value="Multidrug efflux transporter AcrB transmembrane domain"/>
    <property type="match status" value="1"/>
</dbReference>
<reference evidence="11 12" key="1">
    <citation type="submission" date="2024-03" db="EMBL/GenBank/DDBJ databases">
        <title>Novel species of the genus Variovorax.</title>
        <authorList>
            <person name="Liu Q."/>
            <person name="Xin Y.-H."/>
        </authorList>
    </citation>
    <scope>NUCLEOTIDE SEQUENCE [LARGE SCALE GENOMIC DNA]</scope>
    <source>
        <strain evidence="11 12">KACC 18899</strain>
    </source>
</reference>
<comment type="caution">
    <text evidence="11">The sequence shown here is derived from an EMBL/GenBank/DDBJ whole genome shotgun (WGS) entry which is preliminary data.</text>
</comment>
<protein>
    <recommendedName>
        <fullName evidence="9">Protein-export membrane protein SecF</fullName>
    </recommendedName>
</protein>
<evidence type="ECO:0000256" key="9">
    <source>
        <dbReference type="HAMAP-Rule" id="MF_01464"/>
    </source>
</evidence>
<evidence type="ECO:0000256" key="1">
    <source>
        <dbReference type="ARBA" id="ARBA00004651"/>
    </source>
</evidence>
<dbReference type="EMBL" id="JBBKZU010000005">
    <property type="protein sequence ID" value="MEJ8811960.1"/>
    <property type="molecule type" value="Genomic_DNA"/>
</dbReference>
<name>A0ABU8VEF2_9BURK</name>
<accession>A0ABU8VEF2</accession>
<dbReference type="Proteomes" id="UP001365846">
    <property type="component" value="Unassembled WGS sequence"/>
</dbReference>
<keyword evidence="3 9" id="KW-1003">Cell membrane</keyword>
<dbReference type="HAMAP" id="MF_01464_B">
    <property type="entry name" value="SecF_B"/>
    <property type="match status" value="1"/>
</dbReference>
<dbReference type="InterPro" id="IPR022646">
    <property type="entry name" value="SecD/SecF_CS"/>
</dbReference>
<feature type="transmembrane region" description="Helical" evidence="9">
    <location>
        <begin position="263"/>
        <end position="290"/>
    </location>
</feature>
<comment type="subcellular location">
    <subcellularLocation>
        <location evidence="1 9">Cell membrane</location>
        <topology evidence="1 9">Multi-pass membrane protein</topology>
    </subcellularLocation>
</comment>
<dbReference type="PANTHER" id="PTHR30081:SF8">
    <property type="entry name" value="PROTEIN TRANSLOCASE SUBUNIT SECF"/>
    <property type="match status" value="1"/>
</dbReference>
<organism evidence="11 12">
    <name type="scientific">Variovorax ureilyticus</name>
    <dbReference type="NCBI Taxonomy" id="1836198"/>
    <lineage>
        <taxon>Bacteria</taxon>
        <taxon>Pseudomonadati</taxon>
        <taxon>Pseudomonadota</taxon>
        <taxon>Betaproteobacteria</taxon>
        <taxon>Burkholderiales</taxon>
        <taxon>Comamonadaceae</taxon>
        <taxon>Variovorax</taxon>
    </lineage>
</organism>
<keyword evidence="12" id="KW-1185">Reference proteome</keyword>
<evidence type="ECO:0000256" key="7">
    <source>
        <dbReference type="ARBA" id="ARBA00023010"/>
    </source>
</evidence>
<dbReference type="NCBIfam" id="TIGR00966">
    <property type="entry name" value="transloc_SecF"/>
    <property type="match status" value="1"/>
</dbReference>
<dbReference type="InterPro" id="IPR055344">
    <property type="entry name" value="SecD_SecF_C_bact"/>
</dbReference>
<evidence type="ECO:0000313" key="12">
    <source>
        <dbReference type="Proteomes" id="UP001365846"/>
    </source>
</evidence>
<keyword evidence="4 9" id="KW-0812">Transmembrane</keyword>
<gene>
    <name evidence="9 11" type="primary">secF</name>
    <name evidence="11" type="ORF">WKW77_12845</name>
</gene>
<evidence type="ECO:0000259" key="10">
    <source>
        <dbReference type="Pfam" id="PF02355"/>
    </source>
</evidence>
<dbReference type="Pfam" id="PF07549">
    <property type="entry name" value="Sec_GG"/>
    <property type="match status" value="1"/>
</dbReference>
<dbReference type="InterPro" id="IPR022813">
    <property type="entry name" value="SecD/SecF_arch_bac"/>
</dbReference>